<accession>A0A9J6ZEN1</accession>
<reference evidence="1" key="1">
    <citation type="submission" date="2022-05" db="EMBL/GenBank/DDBJ databases">
        <title>Novel bacterial taxa in a minimal lignocellulolytic consortium and its capacity to transform plastics disclosed by genome-resolved metagenomics.</title>
        <authorList>
            <person name="Rodriguez C.A.D."/>
            <person name="Diaz-Garcia L."/>
            <person name="Herrera K."/>
            <person name="Tarazona N.A."/>
            <person name="Sproer C."/>
            <person name="Overmann J."/>
            <person name="Jimenez D.J."/>
        </authorList>
    </citation>
    <scope>NUCLEOTIDE SEQUENCE</scope>
    <source>
        <strain evidence="1">MAG5</strain>
    </source>
</reference>
<name>A0A9J6ZEN1_9BACL</name>
<protein>
    <submittedName>
        <fullName evidence="1">Uncharacterized protein</fullName>
    </submittedName>
</protein>
<sequence>MNEKQMKNTSIRINGIPFEGTFSISFAPKVSKDDVIKAFKNTRAAERITEIKIEIDEQLDALSNAIQTEDQTAIQVATNKLQELHTESLQLEI</sequence>
<dbReference type="KEGG" id="plig:NAG76_22355"/>
<organism evidence="1 2">
    <name type="scientific">Candidatus Pristimantibacillus lignocellulolyticus</name>
    <dbReference type="NCBI Taxonomy" id="2994561"/>
    <lineage>
        <taxon>Bacteria</taxon>
        <taxon>Bacillati</taxon>
        <taxon>Bacillota</taxon>
        <taxon>Bacilli</taxon>
        <taxon>Bacillales</taxon>
        <taxon>Paenibacillaceae</taxon>
        <taxon>Candidatus Pristimantibacillus</taxon>
    </lineage>
</organism>
<dbReference type="EMBL" id="CP097899">
    <property type="protein sequence ID" value="URN94525.1"/>
    <property type="molecule type" value="Genomic_DNA"/>
</dbReference>
<evidence type="ECO:0000313" key="2">
    <source>
        <dbReference type="Proteomes" id="UP001056756"/>
    </source>
</evidence>
<gene>
    <name evidence="1" type="ORF">NAG76_22355</name>
</gene>
<evidence type="ECO:0000313" key="1">
    <source>
        <dbReference type="EMBL" id="URN94525.1"/>
    </source>
</evidence>
<dbReference type="Proteomes" id="UP001056756">
    <property type="component" value="Chromosome"/>
</dbReference>
<proteinExistence type="predicted"/>
<dbReference type="AlphaFoldDB" id="A0A9J6ZEN1"/>